<dbReference type="Proteomes" id="UP000550729">
    <property type="component" value="Unassembled WGS sequence"/>
</dbReference>
<evidence type="ECO:0000256" key="4">
    <source>
        <dbReference type="ARBA" id="ARBA00007812"/>
    </source>
</evidence>
<dbReference type="Gene3D" id="3.40.50.1220">
    <property type="entry name" value="TPP-binding domain"/>
    <property type="match status" value="1"/>
</dbReference>
<evidence type="ECO:0000256" key="7">
    <source>
        <dbReference type="ARBA" id="ARBA00022827"/>
    </source>
</evidence>
<evidence type="ECO:0000256" key="10">
    <source>
        <dbReference type="ARBA" id="ARBA00048670"/>
    </source>
</evidence>
<dbReference type="AlphaFoldDB" id="A0A848LCE7"/>
<dbReference type="RefSeq" id="WP_170197733.1">
    <property type="nucleotide sequence ID" value="NZ_JABBNB010000057.1"/>
</dbReference>
<dbReference type="InterPro" id="IPR029035">
    <property type="entry name" value="DHS-like_NAD/FAD-binding_dom"/>
</dbReference>
<feature type="domain" description="Thiamine pyrophosphate enzyme central" evidence="12">
    <location>
        <begin position="213"/>
        <end position="296"/>
    </location>
</feature>
<evidence type="ECO:0000256" key="3">
    <source>
        <dbReference type="ARBA" id="ARBA00005025"/>
    </source>
</evidence>
<sequence length="553" mass="57595">MPSTQTLAHRILRQCRDRGMRTAFGVHGANVEDLYAAAADVGTFTVVAKHEFAAGAMADGLARVTGAPSLVMTTSGGAAVNVLAALAESYDSRVPVLALIGSPPRAVTGRGGFQDMLSPPDTIDLMRALSGLTGYCTVLDRPDAGELAIKNAFATLDHGLPAAIVVPKDVQAQEVPESFGPVPRPTSAPVVAATPELDRLADQLAAERIRGGRICIWLGGEASRRRVGPIVERIANRLGAVVVTSPEGIDTIEAAHSAGVTGVMGHPGAQRAITAADTCLAIGCRMTLTDRAGLDDALAASEVVYLGSQSPRYPQCAEVIVDDLPAALAVIDDRLRAHRLAVEVRSTPDRDYLVPPPVDGSDMLTLRQIVETIDAELPDTAKVFVDAGNAGAAALHYLRPTSGQRVTVALGMGGMGYAIAAGIGVAIADGTSQPGTRTVVIAGDGAFFMHGMEIHTAVQYDAAVTLIVLNNNAHGMCVTREGLYFPAHPSVNRFRPTDIAAGLAAMFGDLPVFHPTTAEELSDAAATAFADRGPKCVVVDCHCDEIPPFAPFI</sequence>
<protein>
    <recommendedName>
        <fullName evidence="5">acetolactate synthase</fullName>
        <ecNumber evidence="5">2.2.1.6</ecNumber>
    </recommendedName>
</protein>
<keyword evidence="16" id="KW-1185">Reference proteome</keyword>
<gene>
    <name evidence="15" type="ORF">HH308_28820</name>
</gene>
<dbReference type="UniPathway" id="UPA00049">
    <property type="reaction ID" value="UER00059"/>
</dbReference>
<evidence type="ECO:0000313" key="16">
    <source>
        <dbReference type="Proteomes" id="UP000550729"/>
    </source>
</evidence>
<dbReference type="InterPro" id="IPR045229">
    <property type="entry name" value="TPP_enz"/>
</dbReference>
<dbReference type="EC" id="2.2.1.6" evidence="5"/>
<dbReference type="InterPro" id="IPR012000">
    <property type="entry name" value="Thiamin_PyroP_enz_cen_dom"/>
</dbReference>
<dbReference type="GO" id="GO:0003984">
    <property type="term" value="F:acetolactate synthase activity"/>
    <property type="evidence" value="ECO:0007669"/>
    <property type="project" value="UniProtKB-EC"/>
</dbReference>
<proteinExistence type="inferred from homology"/>
<dbReference type="Pfam" id="PF02775">
    <property type="entry name" value="TPP_enzyme_C"/>
    <property type="match status" value="1"/>
</dbReference>
<comment type="pathway">
    <text evidence="2">Amino-acid biosynthesis; L-isoleucine biosynthesis; L-isoleucine from 2-oxobutanoate: step 1/4.</text>
</comment>
<dbReference type="GO" id="GO:0009099">
    <property type="term" value="P:L-valine biosynthetic process"/>
    <property type="evidence" value="ECO:0007669"/>
    <property type="project" value="UniProtKB-UniPathway"/>
</dbReference>
<dbReference type="PANTHER" id="PTHR18968">
    <property type="entry name" value="THIAMINE PYROPHOSPHATE ENZYMES"/>
    <property type="match status" value="1"/>
</dbReference>
<dbReference type="Pfam" id="PF02776">
    <property type="entry name" value="TPP_enzyme_N"/>
    <property type="match status" value="1"/>
</dbReference>
<dbReference type="PANTHER" id="PTHR18968:SF13">
    <property type="entry name" value="ACETOLACTATE SYNTHASE CATALYTIC SUBUNIT, MITOCHONDRIAL"/>
    <property type="match status" value="1"/>
</dbReference>
<evidence type="ECO:0000256" key="6">
    <source>
        <dbReference type="ARBA" id="ARBA00022630"/>
    </source>
</evidence>
<comment type="pathway">
    <text evidence="3">Amino-acid biosynthesis; L-valine biosynthesis; L-valine from pyruvate: step 1/4.</text>
</comment>
<comment type="caution">
    <text evidence="15">The sequence shown here is derived from an EMBL/GenBank/DDBJ whole genome shotgun (WGS) entry which is preliminary data.</text>
</comment>
<keyword evidence="7" id="KW-0274">FAD</keyword>
<dbReference type="SUPFAM" id="SSF52518">
    <property type="entry name" value="Thiamin diphosphate-binding fold (THDP-binding)"/>
    <property type="match status" value="2"/>
</dbReference>
<dbReference type="GO" id="GO:0000287">
    <property type="term" value="F:magnesium ion binding"/>
    <property type="evidence" value="ECO:0007669"/>
    <property type="project" value="InterPro"/>
</dbReference>
<dbReference type="SUPFAM" id="SSF52467">
    <property type="entry name" value="DHS-like NAD/FAD-binding domain"/>
    <property type="match status" value="1"/>
</dbReference>
<dbReference type="InterPro" id="IPR012001">
    <property type="entry name" value="Thiamin_PyroP_enz_TPP-bd_dom"/>
</dbReference>
<dbReference type="GO" id="GO:0005948">
    <property type="term" value="C:acetolactate synthase complex"/>
    <property type="evidence" value="ECO:0007669"/>
    <property type="project" value="TreeGrafter"/>
</dbReference>
<dbReference type="EMBL" id="JABBNB010000057">
    <property type="protein sequence ID" value="NMO05228.1"/>
    <property type="molecule type" value="Genomic_DNA"/>
</dbReference>
<reference evidence="15 16" key="1">
    <citation type="submission" date="2020-04" db="EMBL/GenBank/DDBJ databases">
        <title>Gordonia sp. nov. TBRC 11910.</title>
        <authorList>
            <person name="Suriyachadkun C."/>
        </authorList>
    </citation>
    <scope>NUCLEOTIDE SEQUENCE [LARGE SCALE GENOMIC DNA]</scope>
    <source>
        <strain evidence="15 16">TBRC 11910</strain>
    </source>
</reference>
<dbReference type="Gene3D" id="3.40.50.970">
    <property type="match status" value="2"/>
</dbReference>
<feature type="domain" description="Thiamine pyrophosphate enzyme N-terminal TPP-binding" evidence="14">
    <location>
        <begin position="6"/>
        <end position="117"/>
    </location>
</feature>
<keyword evidence="8 11" id="KW-0786">Thiamine pyrophosphate</keyword>
<dbReference type="CDD" id="cd00568">
    <property type="entry name" value="TPP_enzymes"/>
    <property type="match status" value="1"/>
</dbReference>
<dbReference type="GO" id="GO:0030976">
    <property type="term" value="F:thiamine pyrophosphate binding"/>
    <property type="evidence" value="ECO:0007669"/>
    <property type="project" value="InterPro"/>
</dbReference>
<feature type="domain" description="Thiamine pyrophosphate enzyme TPP-binding" evidence="13">
    <location>
        <begin position="386"/>
        <end position="539"/>
    </location>
</feature>
<dbReference type="CDD" id="cd07035">
    <property type="entry name" value="TPP_PYR_POX_like"/>
    <property type="match status" value="1"/>
</dbReference>
<keyword evidence="9" id="KW-0100">Branched-chain amino acid biosynthesis</keyword>
<evidence type="ECO:0000259" key="13">
    <source>
        <dbReference type="Pfam" id="PF02775"/>
    </source>
</evidence>
<comment type="catalytic activity">
    <reaction evidence="10">
        <text>2 pyruvate + H(+) = (2S)-2-acetolactate + CO2</text>
        <dbReference type="Rhea" id="RHEA:25249"/>
        <dbReference type="ChEBI" id="CHEBI:15361"/>
        <dbReference type="ChEBI" id="CHEBI:15378"/>
        <dbReference type="ChEBI" id="CHEBI:16526"/>
        <dbReference type="ChEBI" id="CHEBI:58476"/>
        <dbReference type="EC" id="2.2.1.6"/>
    </reaction>
</comment>
<dbReference type="Pfam" id="PF00205">
    <property type="entry name" value="TPP_enzyme_M"/>
    <property type="match status" value="1"/>
</dbReference>
<keyword evidence="6" id="KW-0285">Flavoprotein</keyword>
<evidence type="ECO:0000256" key="8">
    <source>
        <dbReference type="ARBA" id="ARBA00023052"/>
    </source>
</evidence>
<name>A0A848LCE7_9ACTN</name>
<dbReference type="PROSITE" id="PS00187">
    <property type="entry name" value="TPP_ENZYMES"/>
    <property type="match status" value="1"/>
</dbReference>
<evidence type="ECO:0000256" key="11">
    <source>
        <dbReference type="RuleBase" id="RU362132"/>
    </source>
</evidence>
<evidence type="ECO:0000256" key="9">
    <source>
        <dbReference type="ARBA" id="ARBA00023304"/>
    </source>
</evidence>
<evidence type="ECO:0000313" key="15">
    <source>
        <dbReference type="EMBL" id="NMO05228.1"/>
    </source>
</evidence>
<comment type="cofactor">
    <cofactor evidence="1">
        <name>thiamine diphosphate</name>
        <dbReference type="ChEBI" id="CHEBI:58937"/>
    </cofactor>
</comment>
<evidence type="ECO:0000256" key="2">
    <source>
        <dbReference type="ARBA" id="ARBA00004974"/>
    </source>
</evidence>
<evidence type="ECO:0000256" key="1">
    <source>
        <dbReference type="ARBA" id="ARBA00001964"/>
    </source>
</evidence>
<accession>A0A848LCE7</accession>
<organism evidence="15 16">
    <name type="scientific">Gordonia asplenii</name>
    <dbReference type="NCBI Taxonomy" id="2725283"/>
    <lineage>
        <taxon>Bacteria</taxon>
        <taxon>Bacillati</taxon>
        <taxon>Actinomycetota</taxon>
        <taxon>Actinomycetes</taxon>
        <taxon>Mycobacteriales</taxon>
        <taxon>Gordoniaceae</taxon>
        <taxon>Gordonia</taxon>
    </lineage>
</organism>
<evidence type="ECO:0000259" key="14">
    <source>
        <dbReference type="Pfam" id="PF02776"/>
    </source>
</evidence>
<dbReference type="GO" id="GO:0050660">
    <property type="term" value="F:flavin adenine dinucleotide binding"/>
    <property type="evidence" value="ECO:0007669"/>
    <property type="project" value="TreeGrafter"/>
</dbReference>
<dbReference type="InterPro" id="IPR000399">
    <property type="entry name" value="TPP-bd_CS"/>
</dbReference>
<evidence type="ECO:0000256" key="5">
    <source>
        <dbReference type="ARBA" id="ARBA00013145"/>
    </source>
</evidence>
<dbReference type="UniPathway" id="UPA00047">
    <property type="reaction ID" value="UER00055"/>
</dbReference>
<dbReference type="GO" id="GO:0009097">
    <property type="term" value="P:isoleucine biosynthetic process"/>
    <property type="evidence" value="ECO:0007669"/>
    <property type="project" value="UniProtKB-UniPathway"/>
</dbReference>
<keyword evidence="9" id="KW-0028">Amino-acid biosynthesis</keyword>
<evidence type="ECO:0000259" key="12">
    <source>
        <dbReference type="Pfam" id="PF00205"/>
    </source>
</evidence>
<dbReference type="InterPro" id="IPR011766">
    <property type="entry name" value="TPP_enzyme_TPP-bd"/>
</dbReference>
<dbReference type="InterPro" id="IPR029061">
    <property type="entry name" value="THDP-binding"/>
</dbReference>
<comment type="similarity">
    <text evidence="4 11">Belongs to the TPP enzyme family.</text>
</comment>